<proteinExistence type="inferred from homology"/>
<dbReference type="Pfam" id="PF06218">
    <property type="entry name" value="NPR2"/>
    <property type="match status" value="1"/>
</dbReference>
<organism evidence="3 4">
    <name type="scientific">Smittium culicis</name>
    <dbReference type="NCBI Taxonomy" id="133412"/>
    <lineage>
        <taxon>Eukaryota</taxon>
        <taxon>Fungi</taxon>
        <taxon>Fungi incertae sedis</taxon>
        <taxon>Zoopagomycota</taxon>
        <taxon>Kickxellomycotina</taxon>
        <taxon>Harpellomycetes</taxon>
        <taxon>Harpellales</taxon>
        <taxon>Legeriomycetaceae</taxon>
        <taxon>Smittium</taxon>
    </lineage>
</organism>
<dbReference type="Proteomes" id="UP000187429">
    <property type="component" value="Unassembled WGS sequence"/>
</dbReference>
<evidence type="ECO:0000313" key="4">
    <source>
        <dbReference type="Proteomes" id="UP000187429"/>
    </source>
</evidence>
<evidence type="ECO:0000256" key="1">
    <source>
        <dbReference type="ARBA" id="ARBA00008433"/>
    </source>
</evidence>
<dbReference type="GO" id="GO:0005096">
    <property type="term" value="F:GTPase activator activity"/>
    <property type="evidence" value="ECO:0007669"/>
    <property type="project" value="TreeGrafter"/>
</dbReference>
<dbReference type="InterPro" id="IPR009348">
    <property type="entry name" value="NPR2-like"/>
</dbReference>
<feature type="compositionally biased region" description="Low complexity" evidence="2">
    <location>
        <begin position="94"/>
        <end position="110"/>
    </location>
</feature>
<keyword evidence="4" id="KW-1185">Reference proteome</keyword>
<dbReference type="AlphaFoldDB" id="A0A1R1YP34"/>
<dbReference type="GO" id="GO:1990130">
    <property type="term" value="C:GATOR1 complex"/>
    <property type="evidence" value="ECO:0007669"/>
    <property type="project" value="TreeGrafter"/>
</dbReference>
<comment type="similarity">
    <text evidence="1">Belongs to the NPR2 family.</text>
</comment>
<comment type="caution">
    <text evidence="3">The sequence shown here is derived from an EMBL/GenBank/DDBJ whole genome shotgun (WGS) entry which is preliminary data.</text>
</comment>
<feature type="region of interest" description="Disordered" evidence="2">
    <location>
        <begin position="82"/>
        <end position="110"/>
    </location>
</feature>
<dbReference type="OrthoDB" id="338854at2759"/>
<evidence type="ECO:0000256" key="2">
    <source>
        <dbReference type="SAM" id="MobiDB-lite"/>
    </source>
</evidence>
<dbReference type="GO" id="GO:1904262">
    <property type="term" value="P:negative regulation of TORC1 signaling"/>
    <property type="evidence" value="ECO:0007669"/>
    <property type="project" value="TreeGrafter"/>
</dbReference>
<protein>
    <submittedName>
        <fullName evidence="3">Nitrogen permease regulator 2-like protein</fullName>
    </submittedName>
</protein>
<dbReference type="PANTHER" id="PTHR12991:SF10">
    <property type="entry name" value="GATOR COMPLEX PROTEIN NPRL2"/>
    <property type="match status" value="1"/>
</dbReference>
<sequence>MIKQIPQIFSIFLVKFHAVRGPEIDFVIPKEKSYIIAGYPIKENKKSNNSSTQKLPSLFPNNSQKAFQDPFALNDNTNISNSPIQLTSSKPQSRRPSSTSFPPSISASDSSHLSNIHNAIDFNSISSILMPKQVLYERVIKIHHNGYIILGYPVGVRGPYERNALIFNFCFVLKEEVDSSLYNAVVKRFGQLMKGLEIKMGFLRNKIYKSSLKLLVEKLKDDLNMFGESQILLKLPATSVGQDQSNVEFNIKIFPSFEKIIQVNPYDVPILIINANDLVQEGDDHDIGMERVIRHINNINHIRRISQLADISENRVIYILQHLHYYGCIKFTEIFQFSNNYSATPQLRKLLESDELQTECIEFVITKATKSNNMPSITIIFRLYSSLKGDMALSEWMLKHEVDWRIIDIR</sequence>
<gene>
    <name evidence="3" type="ORF">AYI69_g1842</name>
</gene>
<evidence type="ECO:0000313" key="3">
    <source>
        <dbReference type="EMBL" id="OMJ28677.1"/>
    </source>
</evidence>
<reference evidence="4" key="1">
    <citation type="submission" date="2017-01" db="EMBL/GenBank/DDBJ databases">
        <authorList>
            <person name="Wang Y."/>
            <person name="White M."/>
            <person name="Kvist S."/>
            <person name="Moncalvo J.-M."/>
        </authorList>
    </citation>
    <scope>NUCLEOTIDE SEQUENCE [LARGE SCALE GENOMIC DNA]</scope>
    <source>
        <strain evidence="4">ID-206-W2</strain>
    </source>
</reference>
<dbReference type="EMBL" id="LSSM01000512">
    <property type="protein sequence ID" value="OMJ28677.1"/>
    <property type="molecule type" value="Genomic_DNA"/>
</dbReference>
<dbReference type="GO" id="GO:0005774">
    <property type="term" value="C:vacuolar membrane"/>
    <property type="evidence" value="ECO:0007669"/>
    <property type="project" value="TreeGrafter"/>
</dbReference>
<name>A0A1R1YP34_9FUNG</name>
<dbReference type="GO" id="GO:0010508">
    <property type="term" value="P:positive regulation of autophagy"/>
    <property type="evidence" value="ECO:0007669"/>
    <property type="project" value="TreeGrafter"/>
</dbReference>
<accession>A0A1R1YP34</accession>
<dbReference type="PANTHER" id="PTHR12991">
    <property type="entry name" value="NITROGEN PERMEASE REGULATOR 2/TUMOR SUPPRESSOR CANDIDATE 4"/>
    <property type="match status" value="1"/>
</dbReference>